<dbReference type="AlphaFoldDB" id="A0A1A3U785"/>
<protein>
    <recommendedName>
        <fullName evidence="4">Transmembrane protein</fullName>
    </recommendedName>
</protein>
<accession>A0A1A3U785</accession>
<proteinExistence type="predicted"/>
<evidence type="ECO:0008006" key="4">
    <source>
        <dbReference type="Google" id="ProtNLM"/>
    </source>
</evidence>
<dbReference type="EMBL" id="LZMF01000017">
    <property type="protein sequence ID" value="OBK90775.1"/>
    <property type="molecule type" value="Genomic_DNA"/>
</dbReference>
<feature type="transmembrane region" description="Helical" evidence="1">
    <location>
        <begin position="55"/>
        <end position="73"/>
    </location>
</feature>
<reference evidence="3" key="1">
    <citation type="submission" date="2016-06" db="EMBL/GenBank/DDBJ databases">
        <authorList>
            <person name="Sutton G."/>
            <person name="Brinkac L."/>
            <person name="Sanka R."/>
            <person name="Adams M."/>
            <person name="Lau E."/>
            <person name="Garcia-Basteiro A."/>
            <person name="Lopez-Varela E."/>
            <person name="Palencia S."/>
        </authorList>
    </citation>
    <scope>NUCLEOTIDE SEQUENCE [LARGE SCALE GENOMIC DNA]</scope>
    <source>
        <strain evidence="3">1274684.2</strain>
    </source>
</reference>
<feature type="transmembrane region" description="Helical" evidence="1">
    <location>
        <begin position="121"/>
        <end position="142"/>
    </location>
</feature>
<gene>
    <name evidence="2" type="ORF">A5648_16205</name>
</gene>
<evidence type="ECO:0000313" key="2">
    <source>
        <dbReference type="EMBL" id="OBK90775.1"/>
    </source>
</evidence>
<feature type="transmembrane region" description="Helical" evidence="1">
    <location>
        <begin position="189"/>
        <end position="210"/>
    </location>
</feature>
<evidence type="ECO:0000256" key="1">
    <source>
        <dbReference type="SAM" id="Phobius"/>
    </source>
</evidence>
<name>A0A1A3U785_MYCSD</name>
<dbReference type="Proteomes" id="UP000093759">
    <property type="component" value="Unassembled WGS sequence"/>
</dbReference>
<keyword evidence="1" id="KW-0472">Membrane</keyword>
<feature type="transmembrane region" description="Helical" evidence="1">
    <location>
        <begin position="154"/>
        <end position="177"/>
    </location>
</feature>
<organism evidence="2 3">
    <name type="scientific">Mycolicibacter sinensis (strain JDM601)</name>
    <name type="common">Mycobacterium sinense</name>
    <dbReference type="NCBI Taxonomy" id="875328"/>
    <lineage>
        <taxon>Bacteria</taxon>
        <taxon>Bacillati</taxon>
        <taxon>Actinomycetota</taxon>
        <taxon>Actinomycetes</taxon>
        <taxon>Mycobacteriales</taxon>
        <taxon>Mycobacteriaceae</taxon>
        <taxon>Mycolicibacter</taxon>
    </lineage>
</organism>
<sequence length="221" mass="24192">MGNGFLVAAGLCVAVAISLAWLNLSLQLQRRIYWCCTLLASMFSFLSAYPNLQLGLGLVAFTFFAMTALAFRWTPYIRVNGRIYALRANDVNAEAENPSGPRKGNSRRLSLEEWLATARGVWWFVAAIWLVFDASIAGSLVHGGPVLNDGHDRIMFASILIFLFLFGVALGFIEAVNEYPLAQRQTLQFVIATISSAGLFAVLYLTSYYLTALTRGSSSGG</sequence>
<comment type="caution">
    <text evidence="2">The sequence shown here is derived from an EMBL/GenBank/DDBJ whole genome shotgun (WGS) entry which is preliminary data.</text>
</comment>
<feature type="transmembrane region" description="Helical" evidence="1">
    <location>
        <begin position="6"/>
        <end position="24"/>
    </location>
</feature>
<keyword evidence="1" id="KW-1133">Transmembrane helix</keyword>
<evidence type="ECO:0000313" key="3">
    <source>
        <dbReference type="Proteomes" id="UP000093759"/>
    </source>
</evidence>
<keyword evidence="1" id="KW-0812">Transmembrane</keyword>
<feature type="transmembrane region" description="Helical" evidence="1">
    <location>
        <begin position="31"/>
        <end position="49"/>
    </location>
</feature>